<dbReference type="PANTHER" id="PTHR31025">
    <property type="entry name" value="SI:CH211-196P9.1-RELATED"/>
    <property type="match status" value="1"/>
</dbReference>
<accession>A0ABV0NXI1</accession>
<gene>
    <name evidence="1" type="ORF">GOODEAATRI_024832</name>
</gene>
<comment type="caution">
    <text evidence="1">The sequence shown here is derived from an EMBL/GenBank/DDBJ whole genome shotgun (WGS) entry which is preliminary data.</text>
</comment>
<dbReference type="PANTHER" id="PTHR31025:SF29">
    <property type="entry name" value="SI:CH211-196P9.1"/>
    <property type="match status" value="1"/>
</dbReference>
<evidence type="ECO:0000313" key="2">
    <source>
        <dbReference type="Proteomes" id="UP001476798"/>
    </source>
</evidence>
<evidence type="ECO:0000313" key="1">
    <source>
        <dbReference type="EMBL" id="MEQ2176122.1"/>
    </source>
</evidence>
<reference evidence="1 2" key="1">
    <citation type="submission" date="2021-06" db="EMBL/GenBank/DDBJ databases">
        <authorList>
            <person name="Palmer J.M."/>
        </authorList>
    </citation>
    <scope>NUCLEOTIDE SEQUENCE [LARGE SCALE GENOMIC DNA]</scope>
    <source>
        <strain evidence="1 2">GA_2019</strain>
        <tissue evidence="1">Muscle</tissue>
    </source>
</reference>
<sequence>MIESHGRIPPINVRSNYALGIATLFPYLQDPCLKNDYEHYYDPEANTGYLAWRLKSVQRITYDGVCGCQRPNFQDSPTTQRESLLVGGQVFGGEGREALAVIRHSTDKSVVKVKMRAMFEYRQKLVHDPDAI</sequence>
<proteinExistence type="predicted"/>
<protein>
    <submittedName>
        <fullName evidence="1">Uncharacterized protein</fullName>
    </submittedName>
</protein>
<name>A0ABV0NXI1_9TELE</name>
<organism evidence="1 2">
    <name type="scientific">Goodea atripinnis</name>
    <dbReference type="NCBI Taxonomy" id="208336"/>
    <lineage>
        <taxon>Eukaryota</taxon>
        <taxon>Metazoa</taxon>
        <taxon>Chordata</taxon>
        <taxon>Craniata</taxon>
        <taxon>Vertebrata</taxon>
        <taxon>Euteleostomi</taxon>
        <taxon>Actinopterygii</taxon>
        <taxon>Neopterygii</taxon>
        <taxon>Teleostei</taxon>
        <taxon>Neoteleostei</taxon>
        <taxon>Acanthomorphata</taxon>
        <taxon>Ovalentaria</taxon>
        <taxon>Atherinomorphae</taxon>
        <taxon>Cyprinodontiformes</taxon>
        <taxon>Goodeidae</taxon>
        <taxon>Goodea</taxon>
    </lineage>
</organism>
<dbReference type="Proteomes" id="UP001476798">
    <property type="component" value="Unassembled WGS sequence"/>
</dbReference>
<keyword evidence="2" id="KW-1185">Reference proteome</keyword>
<dbReference type="EMBL" id="JAHRIO010052812">
    <property type="protein sequence ID" value="MEQ2176122.1"/>
    <property type="molecule type" value="Genomic_DNA"/>
</dbReference>